<name>A0A1Y2D1Q9_9FUNG</name>
<feature type="region of interest" description="Disordered" evidence="1">
    <location>
        <begin position="111"/>
        <end position="155"/>
    </location>
</feature>
<dbReference type="GO" id="GO:0070475">
    <property type="term" value="P:rRNA base methylation"/>
    <property type="evidence" value="ECO:0007669"/>
    <property type="project" value="InterPro"/>
</dbReference>
<evidence type="ECO:0000256" key="1">
    <source>
        <dbReference type="SAM" id="MobiDB-lite"/>
    </source>
</evidence>
<gene>
    <name evidence="3" type="ORF">BCR33DRAFT_190954</name>
</gene>
<feature type="domain" description="25S rRNA (uridine-N(3))-methyltransferase BMT5-like" evidence="2">
    <location>
        <begin position="2"/>
        <end position="85"/>
    </location>
</feature>
<feature type="compositionally biased region" description="Basic and acidic residues" evidence="1">
    <location>
        <begin position="135"/>
        <end position="148"/>
    </location>
</feature>
<comment type="caution">
    <text evidence="3">The sequence shown here is derived from an EMBL/GenBank/DDBJ whole genome shotgun (WGS) entry which is preliminary data.</text>
</comment>
<dbReference type="InterPro" id="IPR019446">
    <property type="entry name" value="BMT5-like"/>
</dbReference>
<organism evidence="3 4">
    <name type="scientific">Rhizoclosmatium globosum</name>
    <dbReference type="NCBI Taxonomy" id="329046"/>
    <lineage>
        <taxon>Eukaryota</taxon>
        <taxon>Fungi</taxon>
        <taxon>Fungi incertae sedis</taxon>
        <taxon>Chytridiomycota</taxon>
        <taxon>Chytridiomycota incertae sedis</taxon>
        <taxon>Chytridiomycetes</taxon>
        <taxon>Chytridiales</taxon>
        <taxon>Chytriomycetaceae</taxon>
        <taxon>Rhizoclosmatium</taxon>
    </lineage>
</organism>
<evidence type="ECO:0000313" key="4">
    <source>
        <dbReference type="Proteomes" id="UP000193642"/>
    </source>
</evidence>
<dbReference type="OrthoDB" id="273345at2759"/>
<keyword evidence="4" id="KW-1185">Reference proteome</keyword>
<proteinExistence type="predicted"/>
<evidence type="ECO:0000313" key="3">
    <source>
        <dbReference type="EMBL" id="ORY53223.1"/>
    </source>
</evidence>
<reference evidence="3 4" key="1">
    <citation type="submission" date="2016-07" db="EMBL/GenBank/DDBJ databases">
        <title>Pervasive Adenine N6-methylation of Active Genes in Fungi.</title>
        <authorList>
            <consortium name="DOE Joint Genome Institute"/>
            <person name="Mondo S.J."/>
            <person name="Dannebaum R.O."/>
            <person name="Kuo R.C."/>
            <person name="Labutti K."/>
            <person name="Haridas S."/>
            <person name="Kuo A."/>
            <person name="Salamov A."/>
            <person name="Ahrendt S.R."/>
            <person name="Lipzen A."/>
            <person name="Sullivan W."/>
            <person name="Andreopoulos W.B."/>
            <person name="Clum A."/>
            <person name="Lindquist E."/>
            <person name="Daum C."/>
            <person name="Ramamoorthy G.K."/>
            <person name="Gryganskyi A."/>
            <person name="Culley D."/>
            <person name="Magnuson J.K."/>
            <person name="James T.Y."/>
            <person name="O'Malley M.A."/>
            <person name="Stajich J.E."/>
            <person name="Spatafora J.W."/>
            <person name="Visel A."/>
            <person name="Grigoriev I.V."/>
        </authorList>
    </citation>
    <scope>NUCLEOTIDE SEQUENCE [LARGE SCALE GENOMIC DNA]</scope>
    <source>
        <strain evidence="3 4">JEL800</strain>
    </source>
</reference>
<dbReference type="EMBL" id="MCGO01000002">
    <property type="protein sequence ID" value="ORY53223.1"/>
    <property type="molecule type" value="Genomic_DNA"/>
</dbReference>
<feature type="compositionally biased region" description="Acidic residues" evidence="1">
    <location>
        <begin position="112"/>
        <end position="134"/>
    </location>
</feature>
<dbReference type="STRING" id="329046.A0A1Y2D1Q9"/>
<sequence>MDKDVKINRRMLFKFFTQSQILLSLSYENSGSNANMEDFKVFVSLRKTPFYEKFGIQELAEANGFKLTERARFDGERWSALGYRPQRTNPAQREAPGWENAELFVFSLDSEQGFEPEEIEELEESEPEEEEEEEVDRKKGRKEDEKTVRKGTCAC</sequence>
<dbReference type="Pfam" id="PF10354">
    <property type="entry name" value="BMT5-like"/>
    <property type="match status" value="1"/>
</dbReference>
<accession>A0A1Y2D1Q9</accession>
<dbReference type="GO" id="GO:0070042">
    <property type="term" value="F:rRNA (uridine-N3-)-methyltransferase activity"/>
    <property type="evidence" value="ECO:0007669"/>
    <property type="project" value="InterPro"/>
</dbReference>
<dbReference type="AlphaFoldDB" id="A0A1Y2D1Q9"/>
<dbReference type="Proteomes" id="UP000193642">
    <property type="component" value="Unassembled WGS sequence"/>
</dbReference>
<evidence type="ECO:0000259" key="2">
    <source>
        <dbReference type="Pfam" id="PF10354"/>
    </source>
</evidence>
<protein>
    <recommendedName>
        <fullName evidence="2">25S rRNA (uridine-N(3))-methyltransferase BMT5-like domain-containing protein</fullName>
    </recommendedName>
</protein>